<dbReference type="PATRIC" id="fig|1408254.3.peg.2767"/>
<dbReference type="GO" id="GO:0004252">
    <property type="term" value="F:serine-type endopeptidase activity"/>
    <property type="evidence" value="ECO:0007669"/>
    <property type="project" value="UniProtKB-UniRule"/>
</dbReference>
<dbReference type="OrthoDB" id="1648066at2"/>
<dbReference type="InterPro" id="IPR019533">
    <property type="entry name" value="Peptidase_S26"/>
</dbReference>
<dbReference type="InterPro" id="IPR001733">
    <property type="entry name" value="Peptidase_S26B"/>
</dbReference>
<dbReference type="Gene3D" id="2.10.109.10">
    <property type="entry name" value="Umud Fragment, subunit A"/>
    <property type="match status" value="1"/>
</dbReference>
<dbReference type="EMBL" id="AYJU01000016">
    <property type="protein sequence ID" value="EST54617.1"/>
    <property type="molecule type" value="Genomic_DNA"/>
</dbReference>
<dbReference type="RefSeq" id="WP_023556720.1">
    <property type="nucleotide sequence ID" value="NZ_KI629782.1"/>
</dbReference>
<evidence type="ECO:0000256" key="6">
    <source>
        <dbReference type="SAM" id="Phobius"/>
    </source>
</evidence>
<dbReference type="Proteomes" id="UP000017973">
    <property type="component" value="Unassembled WGS sequence"/>
</dbReference>
<dbReference type="SUPFAM" id="SSF51306">
    <property type="entry name" value="LexA/Signal peptidase"/>
    <property type="match status" value="1"/>
</dbReference>
<evidence type="ECO:0000313" key="7">
    <source>
        <dbReference type="EMBL" id="EST54617.1"/>
    </source>
</evidence>
<accession>V6M8N1</accession>
<comment type="subcellular location">
    <subcellularLocation>
        <location evidence="1">Membrane</location>
    </subcellularLocation>
</comment>
<protein>
    <recommendedName>
        <fullName evidence="5">Signal peptidase I</fullName>
        <ecNumber evidence="5">3.4.21.89</ecNumber>
    </recommendedName>
</protein>
<dbReference type="STRING" id="1408254.T458_14135"/>
<dbReference type="InterPro" id="IPR036286">
    <property type="entry name" value="LexA/Signal_pep-like_sf"/>
</dbReference>
<keyword evidence="8" id="KW-1185">Reference proteome</keyword>
<dbReference type="AlphaFoldDB" id="V6M8N1"/>
<evidence type="ECO:0000256" key="5">
    <source>
        <dbReference type="NCBIfam" id="TIGR02228"/>
    </source>
</evidence>
<dbReference type="CDD" id="cd06530">
    <property type="entry name" value="S26_SPase_I"/>
    <property type="match status" value="1"/>
</dbReference>
<dbReference type="GO" id="GO:0006465">
    <property type="term" value="P:signal peptide processing"/>
    <property type="evidence" value="ECO:0007669"/>
    <property type="project" value="UniProtKB-UniRule"/>
</dbReference>
<feature type="transmembrane region" description="Helical" evidence="6">
    <location>
        <begin position="144"/>
        <end position="160"/>
    </location>
</feature>
<proteinExistence type="predicted"/>
<dbReference type="EC" id="3.4.21.89" evidence="5"/>
<dbReference type="GO" id="GO:0009003">
    <property type="term" value="F:signal peptidase activity"/>
    <property type="evidence" value="ECO:0007669"/>
    <property type="project" value="UniProtKB-EC"/>
</dbReference>
<reference evidence="7 8" key="1">
    <citation type="journal article" date="2014" name="Genome Announc.">
        <title>Draft Genome Sequence of Brevibacillus panacihumi Strain W25, a Halotolerant Hydrocarbon-Degrading Bacterium.</title>
        <authorList>
            <person name="Wang X."/>
            <person name="Jin D."/>
            <person name="Zhou L."/>
            <person name="Wu L."/>
            <person name="An W."/>
            <person name="Chen Y."/>
            <person name="Zhao L."/>
        </authorList>
    </citation>
    <scope>NUCLEOTIDE SEQUENCE [LARGE SCALE GENOMIC DNA]</scope>
    <source>
        <strain evidence="7 8">W25</strain>
    </source>
</reference>
<dbReference type="eggNOG" id="COG0681">
    <property type="taxonomic scope" value="Bacteria"/>
</dbReference>
<dbReference type="PANTHER" id="PTHR10806:SF6">
    <property type="entry name" value="SIGNAL PEPTIDASE COMPLEX CATALYTIC SUBUNIT SEC11"/>
    <property type="match status" value="1"/>
</dbReference>
<evidence type="ECO:0000256" key="1">
    <source>
        <dbReference type="ARBA" id="ARBA00004370"/>
    </source>
</evidence>
<evidence type="ECO:0000256" key="2">
    <source>
        <dbReference type="ARBA" id="ARBA00022692"/>
    </source>
</evidence>
<keyword evidence="3 6" id="KW-1133">Transmembrane helix</keyword>
<name>V6M8N1_9BACL</name>
<evidence type="ECO:0000313" key="8">
    <source>
        <dbReference type="Proteomes" id="UP000017973"/>
    </source>
</evidence>
<sequence>MAKIWVKRTGLGLVVMMIVLNLFLYSTSRLNEDRIPGYGDWRMLSVLTGSMAPQIDAGDMVIVTRYGAGEEPRVGDIVTYWRDEQTRSLITHRVIQSLDNGYLQTKGDANIELDGGWTDPDRLVGKVVFTIPYAAALQQFSKEPLVMAGLLAAFAAWLFCSQRKPVTRQQNSSDTTVKIREACHEVGTD</sequence>
<dbReference type="GO" id="GO:0016020">
    <property type="term" value="C:membrane"/>
    <property type="evidence" value="ECO:0007669"/>
    <property type="project" value="UniProtKB-SubCell"/>
</dbReference>
<evidence type="ECO:0000256" key="4">
    <source>
        <dbReference type="ARBA" id="ARBA00023136"/>
    </source>
</evidence>
<keyword evidence="4 6" id="KW-0472">Membrane</keyword>
<organism evidence="7 8">
    <name type="scientific">Brevibacillus panacihumi W25</name>
    <dbReference type="NCBI Taxonomy" id="1408254"/>
    <lineage>
        <taxon>Bacteria</taxon>
        <taxon>Bacillati</taxon>
        <taxon>Bacillota</taxon>
        <taxon>Bacilli</taxon>
        <taxon>Bacillales</taxon>
        <taxon>Paenibacillaceae</taxon>
        <taxon>Brevibacillus</taxon>
    </lineage>
</organism>
<dbReference type="NCBIfam" id="TIGR02228">
    <property type="entry name" value="sigpep_I_arch"/>
    <property type="match status" value="1"/>
</dbReference>
<dbReference type="HOGENOM" id="CLU_1432054_0_0_9"/>
<keyword evidence="2 6" id="KW-0812">Transmembrane</keyword>
<gene>
    <name evidence="7" type="ORF">T458_14135</name>
</gene>
<evidence type="ECO:0000256" key="3">
    <source>
        <dbReference type="ARBA" id="ARBA00022989"/>
    </source>
</evidence>
<dbReference type="PANTHER" id="PTHR10806">
    <property type="entry name" value="SIGNAL PEPTIDASE COMPLEX CATALYTIC SUBUNIT SEC11"/>
    <property type="match status" value="1"/>
</dbReference>
<comment type="caution">
    <text evidence="7">The sequence shown here is derived from an EMBL/GenBank/DDBJ whole genome shotgun (WGS) entry which is preliminary data.</text>
</comment>
<feature type="transmembrane region" description="Helical" evidence="6">
    <location>
        <begin position="9"/>
        <end position="26"/>
    </location>
</feature>